<dbReference type="EMBL" id="BAAAES010000007">
    <property type="protein sequence ID" value="GAA0663676.1"/>
    <property type="molecule type" value="Genomic_DNA"/>
</dbReference>
<dbReference type="PROSITE" id="PS50005">
    <property type="entry name" value="TPR"/>
    <property type="match status" value="1"/>
</dbReference>
<dbReference type="SMART" id="SM00028">
    <property type="entry name" value="TPR"/>
    <property type="match status" value="4"/>
</dbReference>
<keyword evidence="4" id="KW-1185">Reference proteome</keyword>
<dbReference type="InterPro" id="IPR044624">
    <property type="entry name" value="Mbb1-like"/>
</dbReference>
<dbReference type="PANTHER" id="PTHR44917">
    <property type="entry name" value="PROTEIN HIGH CHLOROPHYLL FLUORESCENT 107"/>
    <property type="match status" value="1"/>
</dbReference>
<dbReference type="PANTHER" id="PTHR44917:SF1">
    <property type="entry name" value="PROTEIN HIGH CHLOROPHYLL FLUORESCENT 107"/>
    <property type="match status" value="1"/>
</dbReference>
<name>A0ABN1HR00_9SPHN</name>
<organism evidence="3 4">
    <name type="scientific">Sphingomonas insulae</name>
    <dbReference type="NCBI Taxonomy" id="424800"/>
    <lineage>
        <taxon>Bacteria</taxon>
        <taxon>Pseudomonadati</taxon>
        <taxon>Pseudomonadota</taxon>
        <taxon>Alphaproteobacteria</taxon>
        <taxon>Sphingomonadales</taxon>
        <taxon>Sphingomonadaceae</taxon>
        <taxon>Sphingomonas</taxon>
    </lineage>
</organism>
<accession>A0ABN1HR00</accession>
<protein>
    <submittedName>
        <fullName evidence="3">Tetratricopeptide repeat protein</fullName>
    </submittedName>
</protein>
<dbReference type="RefSeq" id="WP_249054897.1">
    <property type="nucleotide sequence ID" value="NZ_BAAAES010000007.1"/>
</dbReference>
<feature type="repeat" description="TPR" evidence="1">
    <location>
        <begin position="382"/>
        <end position="415"/>
    </location>
</feature>
<proteinExistence type="predicted"/>
<gene>
    <name evidence="3" type="ORF">GCM10009102_11130</name>
</gene>
<keyword evidence="2" id="KW-0732">Signal</keyword>
<dbReference type="Proteomes" id="UP001500238">
    <property type="component" value="Unassembled WGS sequence"/>
</dbReference>
<evidence type="ECO:0000256" key="2">
    <source>
        <dbReference type="SAM" id="SignalP"/>
    </source>
</evidence>
<keyword evidence="1" id="KW-0802">TPR repeat</keyword>
<evidence type="ECO:0000313" key="4">
    <source>
        <dbReference type="Proteomes" id="UP001500238"/>
    </source>
</evidence>
<reference evidence="3 4" key="1">
    <citation type="journal article" date="2019" name="Int. J. Syst. Evol. Microbiol.">
        <title>The Global Catalogue of Microorganisms (GCM) 10K type strain sequencing project: providing services to taxonomists for standard genome sequencing and annotation.</title>
        <authorList>
            <consortium name="The Broad Institute Genomics Platform"/>
            <consortium name="The Broad Institute Genome Sequencing Center for Infectious Disease"/>
            <person name="Wu L."/>
            <person name="Ma J."/>
        </authorList>
    </citation>
    <scope>NUCLEOTIDE SEQUENCE [LARGE SCALE GENOMIC DNA]</scope>
    <source>
        <strain evidence="3 4">JCM 14603</strain>
    </source>
</reference>
<feature type="chain" id="PRO_5045358005" evidence="2">
    <location>
        <begin position="29"/>
        <end position="534"/>
    </location>
</feature>
<evidence type="ECO:0000256" key="1">
    <source>
        <dbReference type="PROSITE-ProRule" id="PRU00339"/>
    </source>
</evidence>
<dbReference type="InterPro" id="IPR019734">
    <property type="entry name" value="TPR_rpt"/>
</dbReference>
<feature type="signal peptide" evidence="2">
    <location>
        <begin position="1"/>
        <end position="28"/>
    </location>
</feature>
<dbReference type="Pfam" id="PF13432">
    <property type="entry name" value="TPR_16"/>
    <property type="match status" value="2"/>
</dbReference>
<dbReference type="Gene3D" id="1.25.40.10">
    <property type="entry name" value="Tetratricopeptide repeat domain"/>
    <property type="match status" value="1"/>
</dbReference>
<comment type="caution">
    <text evidence="3">The sequence shown here is derived from an EMBL/GenBank/DDBJ whole genome shotgun (WGS) entry which is preliminary data.</text>
</comment>
<evidence type="ECO:0000313" key="3">
    <source>
        <dbReference type="EMBL" id="GAA0663676.1"/>
    </source>
</evidence>
<dbReference type="SUPFAM" id="SSF48452">
    <property type="entry name" value="TPR-like"/>
    <property type="match status" value="1"/>
</dbReference>
<dbReference type="InterPro" id="IPR011990">
    <property type="entry name" value="TPR-like_helical_dom_sf"/>
</dbReference>
<sequence>MEARTIPTCKRLFLASVLSLGAIAPAGADTSPVADYLKARAADAAGDSDRALAGYTRALAAAPASTAIATRAYREALASGDIPLAERAAAVLRGTADAPADLPLLPLALAAARNDGAGTDAAVAALAPTPLAVLVPSLRAWIAYTRGADPKSAAAAAGKNPVAQRLAAETMALVRIARGDVDGGLAAVQALRETGSPIDLRLSAAQLLFGTGHADRARTLLVGDDPVFVALRQGAGARPTLGFGVSRLLGRIASDLADQDAAPLSIALSRTALIASPANDRARLLLAAALSRDGAVPLALATLDAMPPASPFATTAAAARIAMLANAGRDAEALALACTGATRGDAGPADWQTYADRLVAADRPADAATWYRRIVDADPQEWSAWLQYGGALEQAGDWPGARAALQKAVAIAPDEPLALNYLGYAQAERGIDVKASTAMLERAHALKPDDGSITDSLGWAYFITGDTARARPLIERAAAADPTNAEIAEHLGDLYWTIGRRYEARYAWRAAALTAPAGDQARLSTRIVQGLMPK</sequence>